<evidence type="ECO:0000313" key="5">
    <source>
        <dbReference type="EMBL" id="PNZ69436.1"/>
    </source>
</evidence>
<protein>
    <recommendedName>
        <fullName evidence="3">Protein NrdI</fullName>
    </recommendedName>
</protein>
<dbReference type="GO" id="GO:0010181">
    <property type="term" value="F:FMN binding"/>
    <property type="evidence" value="ECO:0007669"/>
    <property type="project" value="InterPro"/>
</dbReference>
<dbReference type="Proteomes" id="UP001171687">
    <property type="component" value="Unassembled WGS sequence"/>
</dbReference>
<comment type="caution">
    <text evidence="5">The sequence shown here is derived from an EMBL/GenBank/DDBJ whole genome shotgun (WGS) entry which is preliminary data.</text>
</comment>
<dbReference type="RefSeq" id="WP_059106854.1">
    <property type="nucleotide sequence ID" value="NZ_AP024589.1"/>
</dbReference>
<dbReference type="AlphaFoldDB" id="A0AAP8PQX6"/>
<name>A0AAP8PQX6_9STAP</name>
<dbReference type="InterPro" id="IPR020852">
    <property type="entry name" value="RNR_Ib_NrdI_bac"/>
</dbReference>
<dbReference type="EMBL" id="PPQW01000003">
    <property type="protein sequence ID" value="PNZ69436.1"/>
    <property type="molecule type" value="Genomic_DNA"/>
</dbReference>
<evidence type="ECO:0000256" key="1">
    <source>
        <dbReference type="ARBA" id="ARBA00003999"/>
    </source>
</evidence>
<accession>A0AAP8PQX6</accession>
<dbReference type="Proteomes" id="UP000242470">
    <property type="component" value="Unassembled WGS sequence"/>
</dbReference>
<reference evidence="5 6" key="1">
    <citation type="submission" date="2017-08" db="EMBL/GenBank/DDBJ databases">
        <title>Draft genome sequences of 64 type strains of genus Staph aureus.</title>
        <authorList>
            <person name="Cole K."/>
            <person name="Golubchik T."/>
            <person name="Russell J."/>
            <person name="Foster D."/>
            <person name="Llewelyn M."/>
            <person name="Wilson D."/>
            <person name="Crook D."/>
            <person name="Paul J."/>
        </authorList>
    </citation>
    <scope>NUCLEOTIDE SEQUENCE [LARGE SCALE GENOMIC DNA]</scope>
    <source>
        <strain evidence="5 6">NCTC 12101</strain>
    </source>
</reference>
<dbReference type="NCBIfam" id="TIGR00333">
    <property type="entry name" value="nrdI"/>
    <property type="match status" value="1"/>
</dbReference>
<proteinExistence type="inferred from homology"/>
<evidence type="ECO:0000256" key="3">
    <source>
        <dbReference type="HAMAP-Rule" id="MF_00128"/>
    </source>
</evidence>
<organism evidence="5 6">
    <name type="scientific">Staphylococcus auricularis</name>
    <dbReference type="NCBI Taxonomy" id="29379"/>
    <lineage>
        <taxon>Bacteria</taxon>
        <taxon>Bacillati</taxon>
        <taxon>Bacillota</taxon>
        <taxon>Bacilli</taxon>
        <taxon>Bacillales</taxon>
        <taxon>Staphylococcaceae</taxon>
        <taxon>Staphylococcus</taxon>
    </lineage>
</organism>
<gene>
    <name evidence="3 4" type="primary">nrdI</name>
    <name evidence="5" type="ORF">CD158_00710</name>
    <name evidence="4" type="ORF">QYH67_10425</name>
</gene>
<comment type="function">
    <text evidence="1 3">Probably involved in ribonucleotide reductase function.</text>
</comment>
<sequence length="132" mass="14900">MKVVYFSFSGNVRRFIKRAEIEDALEITEQNCYDQITEPYILVTGTIGFGEVPAPVQSFLDVNSDNLQAVAASGNRNWGPNFAKAGRTISEKYQVPLLMKFEVQGSNKDVIEFKEKVGQMNENYGRETIQSH</sequence>
<dbReference type="Gene3D" id="3.40.50.360">
    <property type="match status" value="1"/>
</dbReference>
<dbReference type="SUPFAM" id="SSF52218">
    <property type="entry name" value="Flavoproteins"/>
    <property type="match status" value="1"/>
</dbReference>
<dbReference type="GeneID" id="64982814"/>
<dbReference type="PANTHER" id="PTHR37297">
    <property type="entry name" value="PROTEIN NRDI"/>
    <property type="match status" value="1"/>
</dbReference>
<dbReference type="InterPro" id="IPR004465">
    <property type="entry name" value="RNR_NrdI"/>
</dbReference>
<evidence type="ECO:0000256" key="2">
    <source>
        <dbReference type="ARBA" id="ARBA00009942"/>
    </source>
</evidence>
<dbReference type="PANTHER" id="PTHR37297:SF1">
    <property type="entry name" value="PROTEIN NRDI"/>
    <property type="match status" value="1"/>
</dbReference>
<evidence type="ECO:0000313" key="6">
    <source>
        <dbReference type="Proteomes" id="UP000242470"/>
    </source>
</evidence>
<dbReference type="PIRSF" id="PIRSF005087">
    <property type="entry name" value="NrdI"/>
    <property type="match status" value="1"/>
</dbReference>
<evidence type="ECO:0000313" key="4">
    <source>
        <dbReference type="EMBL" id="MDN4533966.1"/>
    </source>
</evidence>
<comment type="similarity">
    <text evidence="2 3">Belongs to the NrdI family.</text>
</comment>
<reference evidence="4" key="2">
    <citation type="submission" date="2023-07" db="EMBL/GenBank/DDBJ databases">
        <title>Evaluation of the beneficial properties of pineapple isolates.</title>
        <authorList>
            <person name="Adefiranye O."/>
        </authorList>
    </citation>
    <scope>NUCLEOTIDE SEQUENCE</scope>
    <source>
        <strain evidence="4">PAPLE_T1</strain>
    </source>
</reference>
<dbReference type="Pfam" id="PF07972">
    <property type="entry name" value="Flavodoxin_NdrI"/>
    <property type="match status" value="1"/>
</dbReference>
<dbReference type="InterPro" id="IPR029039">
    <property type="entry name" value="Flavoprotein-like_sf"/>
</dbReference>
<dbReference type="HAMAP" id="MF_00128">
    <property type="entry name" value="NrdI"/>
    <property type="match status" value="1"/>
</dbReference>
<dbReference type="EMBL" id="JAUHQC010000013">
    <property type="protein sequence ID" value="MDN4533966.1"/>
    <property type="molecule type" value="Genomic_DNA"/>
</dbReference>